<dbReference type="GO" id="GO:0009380">
    <property type="term" value="C:excinuclease repair complex"/>
    <property type="evidence" value="ECO:0007669"/>
    <property type="project" value="InterPro"/>
</dbReference>
<dbReference type="CDD" id="cd10434">
    <property type="entry name" value="GIY-YIG_UvrC_Cho"/>
    <property type="match status" value="1"/>
</dbReference>
<dbReference type="PANTHER" id="PTHR30562">
    <property type="entry name" value="UVRC/OXIDOREDUCTASE"/>
    <property type="match status" value="1"/>
</dbReference>
<evidence type="ECO:0000256" key="7">
    <source>
        <dbReference type="HAMAP-Rule" id="MF_00203"/>
    </source>
</evidence>
<feature type="region of interest" description="Disordered" evidence="8">
    <location>
        <begin position="1"/>
        <end position="28"/>
    </location>
</feature>
<feature type="compositionally biased region" description="Basic residues" evidence="8">
    <location>
        <begin position="736"/>
        <end position="745"/>
    </location>
</feature>
<reference evidence="12 13" key="1">
    <citation type="submission" date="2016-10" db="EMBL/GenBank/DDBJ databases">
        <authorList>
            <person name="de Groot N.N."/>
        </authorList>
    </citation>
    <scope>NUCLEOTIDE SEQUENCE [LARGE SCALE GENOMIC DNA]</scope>
    <source>
        <strain evidence="12 13">DSM 44892</strain>
    </source>
</reference>
<evidence type="ECO:0000256" key="5">
    <source>
        <dbReference type="ARBA" id="ARBA00023204"/>
    </source>
</evidence>
<dbReference type="InterPro" id="IPR000305">
    <property type="entry name" value="GIY-YIG_endonuc"/>
</dbReference>
<keyword evidence="5 7" id="KW-0234">DNA repair</keyword>
<feature type="region of interest" description="Disordered" evidence="8">
    <location>
        <begin position="695"/>
        <end position="745"/>
    </location>
</feature>
<dbReference type="Gene3D" id="3.30.420.340">
    <property type="entry name" value="UvrC, RNAse H endonuclease domain"/>
    <property type="match status" value="1"/>
</dbReference>
<dbReference type="InterPro" id="IPR035901">
    <property type="entry name" value="GIY-YIG_endonuc_sf"/>
</dbReference>
<organism evidence="12 13">
    <name type="scientific">Rhodococcus triatomae</name>
    <dbReference type="NCBI Taxonomy" id="300028"/>
    <lineage>
        <taxon>Bacteria</taxon>
        <taxon>Bacillati</taxon>
        <taxon>Actinomycetota</taxon>
        <taxon>Actinomycetes</taxon>
        <taxon>Mycobacteriales</taxon>
        <taxon>Nocardiaceae</taxon>
        <taxon>Rhodococcus</taxon>
    </lineage>
</organism>
<evidence type="ECO:0000259" key="10">
    <source>
        <dbReference type="PROSITE" id="PS50164"/>
    </source>
</evidence>
<comment type="subunit">
    <text evidence="7">Interacts with UvrB in an incision complex.</text>
</comment>
<dbReference type="Pfam" id="PF08459">
    <property type="entry name" value="UvrC_RNaseH_dom"/>
    <property type="match status" value="1"/>
</dbReference>
<dbReference type="InterPro" id="IPR001162">
    <property type="entry name" value="UvrC_RNase_H_dom"/>
</dbReference>
<dbReference type="HAMAP" id="MF_00203">
    <property type="entry name" value="UvrC"/>
    <property type="match status" value="1"/>
</dbReference>
<dbReference type="SUPFAM" id="SSF47781">
    <property type="entry name" value="RuvA domain 2-like"/>
    <property type="match status" value="1"/>
</dbReference>
<dbReference type="GO" id="GO:0009432">
    <property type="term" value="P:SOS response"/>
    <property type="evidence" value="ECO:0007669"/>
    <property type="project" value="UniProtKB-UniRule"/>
</dbReference>
<sequence length="745" mass="81253">MDESVGGPGYRGVVPDPSTYRPPAGSIPTDPGVYKFRDPHGRVVYVGKAKNLRSRLTSYFADLSNLHPRTRQMVTTAGSVEWTVVTTEVEALQLEYNWIKEFDPRFNVRYRDDKTYPVLAVTLAEEFPRLFVYRGPRRKGVRYFGPYAHAWAIRETLDLLLRVFPARTCSAGVFKRHTQMDRPCLLGYIDKCSAPCIGRVSALEHRQIVEDFCDFLSGKTDRLVRELENRMQDAAEDLDFETAARLRDDVQALRRALEKQAVVLGDGTDADIVAFATDELEAAVQVFHVRGGRVRGQRGWVVEKAGDVIERAPAGSVAGDESDLPLLVEQFLTQFYGEQAALSAASVDGSDGSNGVPREVLVPVLPPDPEEIGEFLATLRGSAVRLRVPQRGDKKALAETVQRNAAESLTQHKLRRAGDFTSRSAALQGIQEALDLDAAPLRIECVDISHVQGTDVVASLVVFEDGLPRKSDYRHYIIREAAGEGRSDDVGSIAEVTRRRFLRHNRDLVAMRAAHDEEPETLTAADHGDGGDLAPEAAIDPKTGRPRRFAYPPNLYVVDGGAPQVAAAAAVLDELEVTDVAVVGLAKRLEEVWVPGEEDPVILPRTSESLYLLQRIRDEAHRFAITFHRSKRSRRMTASALDGVRGLGEARRTALVTHFGSVAKIKEASVAEITEVPGVGVATAKAVLEALGVGTDAPLPTAQPPTAQPPTAPQPAAPPSGVGDDESGPDPGPEARHRKAGQAVE</sequence>
<dbReference type="Gene3D" id="1.10.150.20">
    <property type="entry name" value="5' to 3' exonuclease, C-terminal subdomain"/>
    <property type="match status" value="1"/>
</dbReference>
<dbReference type="NCBIfam" id="TIGR00194">
    <property type="entry name" value="uvrC"/>
    <property type="match status" value="1"/>
</dbReference>
<comment type="similarity">
    <text evidence="7">Belongs to the UvrC family.</text>
</comment>
<dbReference type="InterPro" id="IPR004791">
    <property type="entry name" value="UvrC"/>
</dbReference>
<dbReference type="PROSITE" id="PS50151">
    <property type="entry name" value="UVR"/>
    <property type="match status" value="1"/>
</dbReference>
<keyword evidence="6 7" id="KW-0742">SOS response</keyword>
<evidence type="ECO:0000256" key="3">
    <source>
        <dbReference type="ARBA" id="ARBA00022769"/>
    </source>
</evidence>
<dbReference type="Pfam" id="PF02151">
    <property type="entry name" value="UVR"/>
    <property type="match status" value="1"/>
</dbReference>
<dbReference type="SUPFAM" id="SSF82771">
    <property type="entry name" value="GIY-YIG endonuclease"/>
    <property type="match status" value="1"/>
</dbReference>
<dbReference type="InterPro" id="IPR003583">
    <property type="entry name" value="Hlx-hairpin-Hlx_DNA-bd_motif"/>
</dbReference>
<dbReference type="InterPro" id="IPR050066">
    <property type="entry name" value="UvrABC_protein_C"/>
</dbReference>
<dbReference type="PANTHER" id="PTHR30562:SF1">
    <property type="entry name" value="UVRABC SYSTEM PROTEIN C"/>
    <property type="match status" value="1"/>
</dbReference>
<proteinExistence type="inferred from homology"/>
<dbReference type="Pfam" id="PF01541">
    <property type="entry name" value="GIY-YIG"/>
    <property type="match status" value="1"/>
</dbReference>
<feature type="compositionally biased region" description="Pro residues" evidence="8">
    <location>
        <begin position="701"/>
        <end position="718"/>
    </location>
</feature>
<dbReference type="InterPro" id="IPR047296">
    <property type="entry name" value="GIY-YIG_UvrC_Cho"/>
</dbReference>
<evidence type="ECO:0000313" key="13">
    <source>
        <dbReference type="Proteomes" id="UP000183263"/>
    </source>
</evidence>
<evidence type="ECO:0000256" key="4">
    <source>
        <dbReference type="ARBA" id="ARBA00022881"/>
    </source>
</evidence>
<feature type="domain" description="UvrC family homology region profile" evidence="11">
    <location>
        <begin position="272"/>
        <end position="572"/>
    </location>
</feature>
<dbReference type="InterPro" id="IPR038476">
    <property type="entry name" value="UvrC_RNase_H_dom_sf"/>
</dbReference>
<evidence type="ECO:0000259" key="11">
    <source>
        <dbReference type="PROSITE" id="PS50165"/>
    </source>
</evidence>
<evidence type="ECO:0000256" key="2">
    <source>
        <dbReference type="ARBA" id="ARBA00022763"/>
    </source>
</evidence>
<dbReference type="Pfam" id="PF14520">
    <property type="entry name" value="HHH_5"/>
    <property type="match status" value="1"/>
</dbReference>
<dbReference type="FunFam" id="3.40.1440.10:FF:000001">
    <property type="entry name" value="UvrABC system protein C"/>
    <property type="match status" value="1"/>
</dbReference>
<accession>A0A1G8KDV4</accession>
<keyword evidence="4 7" id="KW-0267">Excision nuclease</keyword>
<dbReference type="Pfam" id="PF22920">
    <property type="entry name" value="UvrC_RNaseH"/>
    <property type="match status" value="1"/>
</dbReference>
<keyword evidence="2 7" id="KW-0227">DNA damage</keyword>
<gene>
    <name evidence="7" type="primary">uvrC</name>
    <name evidence="12" type="ORF">SAMN05444695_107108</name>
</gene>
<dbReference type="Gene3D" id="4.10.860.10">
    <property type="entry name" value="UVR domain"/>
    <property type="match status" value="1"/>
</dbReference>
<dbReference type="SUPFAM" id="SSF46600">
    <property type="entry name" value="C-terminal UvrC-binding domain of UvrB"/>
    <property type="match status" value="1"/>
</dbReference>
<dbReference type="GO" id="GO:0005737">
    <property type="term" value="C:cytoplasm"/>
    <property type="evidence" value="ECO:0007669"/>
    <property type="project" value="UniProtKB-SubCell"/>
</dbReference>
<dbReference type="NCBIfam" id="NF001824">
    <property type="entry name" value="PRK00558.1-5"/>
    <property type="match status" value="1"/>
</dbReference>
<dbReference type="Gene3D" id="3.40.1440.10">
    <property type="entry name" value="GIY-YIG endonuclease"/>
    <property type="match status" value="1"/>
</dbReference>
<comment type="subcellular location">
    <subcellularLocation>
        <location evidence="7">Cytoplasm</location>
    </subcellularLocation>
</comment>
<dbReference type="Proteomes" id="UP000183263">
    <property type="component" value="Unassembled WGS sequence"/>
</dbReference>
<dbReference type="SMART" id="SM00465">
    <property type="entry name" value="GIYc"/>
    <property type="match status" value="1"/>
</dbReference>
<evidence type="ECO:0000313" key="12">
    <source>
        <dbReference type="EMBL" id="SDI41593.1"/>
    </source>
</evidence>
<feature type="region of interest" description="Disordered" evidence="8">
    <location>
        <begin position="515"/>
        <end position="546"/>
    </location>
</feature>
<feature type="domain" description="GIY-YIG" evidence="10">
    <location>
        <begin position="29"/>
        <end position="108"/>
    </location>
</feature>
<dbReference type="InterPro" id="IPR010994">
    <property type="entry name" value="RuvA_2-like"/>
</dbReference>
<keyword evidence="3 7" id="KW-0228">DNA excision</keyword>
<evidence type="ECO:0000256" key="8">
    <source>
        <dbReference type="SAM" id="MobiDB-lite"/>
    </source>
</evidence>
<dbReference type="InterPro" id="IPR036876">
    <property type="entry name" value="UVR_dom_sf"/>
</dbReference>
<evidence type="ECO:0000259" key="9">
    <source>
        <dbReference type="PROSITE" id="PS50151"/>
    </source>
</evidence>
<dbReference type="SMART" id="SM00278">
    <property type="entry name" value="HhH1"/>
    <property type="match status" value="2"/>
</dbReference>
<dbReference type="PROSITE" id="PS50164">
    <property type="entry name" value="GIY_YIG"/>
    <property type="match status" value="1"/>
</dbReference>
<feature type="domain" description="UVR" evidence="9">
    <location>
        <begin position="221"/>
        <end position="256"/>
    </location>
</feature>
<dbReference type="AlphaFoldDB" id="A0A1G8KDV4"/>
<dbReference type="PROSITE" id="PS50165">
    <property type="entry name" value="UVRC"/>
    <property type="match status" value="1"/>
</dbReference>
<dbReference type="GO" id="GO:0006289">
    <property type="term" value="P:nucleotide-excision repair"/>
    <property type="evidence" value="ECO:0007669"/>
    <property type="project" value="UniProtKB-UniRule"/>
</dbReference>
<dbReference type="EMBL" id="FNDN01000007">
    <property type="protein sequence ID" value="SDI41593.1"/>
    <property type="molecule type" value="Genomic_DNA"/>
</dbReference>
<dbReference type="GO" id="GO:0003677">
    <property type="term" value="F:DNA binding"/>
    <property type="evidence" value="ECO:0007669"/>
    <property type="project" value="UniProtKB-UniRule"/>
</dbReference>
<keyword evidence="1 7" id="KW-0963">Cytoplasm</keyword>
<evidence type="ECO:0000256" key="6">
    <source>
        <dbReference type="ARBA" id="ARBA00023236"/>
    </source>
</evidence>
<evidence type="ECO:0000256" key="1">
    <source>
        <dbReference type="ARBA" id="ARBA00022490"/>
    </source>
</evidence>
<dbReference type="GO" id="GO:0009381">
    <property type="term" value="F:excinuclease ABC activity"/>
    <property type="evidence" value="ECO:0007669"/>
    <property type="project" value="UniProtKB-UniRule"/>
</dbReference>
<feature type="compositionally biased region" description="Gly residues" evidence="8">
    <location>
        <begin position="1"/>
        <end position="10"/>
    </location>
</feature>
<protein>
    <recommendedName>
        <fullName evidence="7">UvrABC system protein C</fullName>
        <shortName evidence="7">Protein UvrC</shortName>
    </recommendedName>
    <alternativeName>
        <fullName evidence="7">Excinuclease ABC subunit C</fullName>
    </alternativeName>
</protein>
<keyword evidence="13" id="KW-1185">Reference proteome</keyword>
<name>A0A1G8KDV4_9NOCA</name>
<dbReference type="InterPro" id="IPR001943">
    <property type="entry name" value="UVR_dom"/>
</dbReference>
<comment type="function">
    <text evidence="7">The UvrABC repair system catalyzes the recognition and processing of DNA lesions. UvrC both incises the 5' and 3' sides of the lesion. The N-terminal half is responsible for the 3' incision and the C-terminal half is responsible for the 5' incision.</text>
</comment>